<dbReference type="EMBL" id="CAXITT010000214">
    <property type="protein sequence ID" value="CAL1535872.1"/>
    <property type="molecule type" value="Genomic_DNA"/>
</dbReference>
<comment type="caution">
    <text evidence="3">The sequence shown here is derived from an EMBL/GenBank/DDBJ whole genome shotgun (WGS) entry which is preliminary data.</text>
</comment>
<gene>
    <name evidence="3" type="ORF">GSLYS_00009832001</name>
</gene>
<dbReference type="InterPro" id="IPR007110">
    <property type="entry name" value="Ig-like_dom"/>
</dbReference>
<reference evidence="3 4" key="1">
    <citation type="submission" date="2024-04" db="EMBL/GenBank/DDBJ databases">
        <authorList>
            <consortium name="Genoscope - CEA"/>
            <person name="William W."/>
        </authorList>
    </citation>
    <scope>NUCLEOTIDE SEQUENCE [LARGE SCALE GENOMIC DNA]</scope>
</reference>
<feature type="transmembrane region" description="Helical" evidence="1">
    <location>
        <begin position="272"/>
        <end position="301"/>
    </location>
</feature>
<evidence type="ECO:0000313" key="4">
    <source>
        <dbReference type="Proteomes" id="UP001497497"/>
    </source>
</evidence>
<dbReference type="PROSITE" id="PS50835">
    <property type="entry name" value="IG_LIKE"/>
    <property type="match status" value="1"/>
</dbReference>
<accession>A0AAV2HQA8</accession>
<evidence type="ECO:0000259" key="2">
    <source>
        <dbReference type="PROSITE" id="PS50835"/>
    </source>
</evidence>
<keyword evidence="1" id="KW-0472">Membrane</keyword>
<protein>
    <recommendedName>
        <fullName evidence="2">Ig-like domain-containing protein</fullName>
    </recommendedName>
</protein>
<evidence type="ECO:0000313" key="3">
    <source>
        <dbReference type="EMBL" id="CAL1535872.1"/>
    </source>
</evidence>
<dbReference type="AlphaFoldDB" id="A0AAV2HQA8"/>
<organism evidence="3 4">
    <name type="scientific">Lymnaea stagnalis</name>
    <name type="common">Great pond snail</name>
    <name type="synonym">Helix stagnalis</name>
    <dbReference type="NCBI Taxonomy" id="6523"/>
    <lineage>
        <taxon>Eukaryota</taxon>
        <taxon>Metazoa</taxon>
        <taxon>Spiralia</taxon>
        <taxon>Lophotrochozoa</taxon>
        <taxon>Mollusca</taxon>
        <taxon>Gastropoda</taxon>
        <taxon>Heterobranchia</taxon>
        <taxon>Euthyneura</taxon>
        <taxon>Panpulmonata</taxon>
        <taxon>Hygrophila</taxon>
        <taxon>Lymnaeoidea</taxon>
        <taxon>Lymnaeidae</taxon>
        <taxon>Lymnaea</taxon>
    </lineage>
</organism>
<keyword evidence="4" id="KW-1185">Reference proteome</keyword>
<sequence>MCQSRGGYPYSKNISLTCGSIETEVKNVDNVILKLNVTNTPTVVTCTCVVWYESQCVKNITTEELRLYDEIPQCGNVAAIDNCEIQVTCVIPTYKYGTDFNHSIKANTTKERLMPSRFNIDRKKLDTTGYYKMTLTFNVLAAHLGPGTHRLRLQITPMNNTAVEFISPYTTPFKIDYPRAFLADDCPKNDEIKENSSSRCTCYNNNTSIFPTTVRWSQDNSIVLTNETLYFRAIRNKKYQCEMSNCLNWTDTTYFEPRITLNVTSTNSSNSVAVSVGTIVGIVVAGIVLIASLVCIVGIHYKIGKRNTYFKKEIQNDTNGYNSTRAANRYRNSDVNLFEAHKIKPVSTNKYLNVVPFHLTSNDMYAEPYNKAPNQNRNSDVHSWEAQKMKPVSTNEYLTLVPPDVNVNGLYAEPYDKATNPYRNIDFNPYEAPEMKPVSTHEYLIILPSDVNANGMYAEPYDKATNPYRNFDFNPYEAPEIKPVSTNEYLTIVPLDVNAHGMYAEPYDKAPEMKPVSTNEYLTIVPSDVNSNGMYAEPYDKAPEMKPVSTNEYLTIVPSDVNAYCMYAEPYDKAANPYRNSDFNPYEAPVIKPASANESWTIVPPERITNNTNVQPYD</sequence>
<proteinExistence type="predicted"/>
<name>A0AAV2HQA8_LYMST</name>
<evidence type="ECO:0000256" key="1">
    <source>
        <dbReference type="SAM" id="Phobius"/>
    </source>
</evidence>
<dbReference type="Proteomes" id="UP001497497">
    <property type="component" value="Unassembled WGS sequence"/>
</dbReference>
<keyword evidence="1" id="KW-1133">Transmembrane helix</keyword>
<feature type="domain" description="Ig-like" evidence="2">
    <location>
        <begin position="178"/>
        <end position="260"/>
    </location>
</feature>
<keyword evidence="1" id="KW-0812">Transmembrane</keyword>